<evidence type="ECO:0000313" key="2">
    <source>
        <dbReference type="Proteomes" id="UP000436822"/>
    </source>
</evidence>
<accession>A0A6N6JL82</accession>
<dbReference type="Gene3D" id="3.30.2000.30">
    <property type="match status" value="1"/>
</dbReference>
<keyword evidence="2" id="KW-1185">Reference proteome</keyword>
<evidence type="ECO:0000313" key="1">
    <source>
        <dbReference type="EMBL" id="GFE66707.1"/>
    </source>
</evidence>
<gene>
    <name evidence="1" type="ORF">KIN_37810</name>
</gene>
<sequence length="136" mass="14249">MSYAISEALQTAVYNALSTDAELGMLVGASIFDAEPAGAVPPLYVAIGPETVKTRSDASGAGALHEFTLSVVSDTAGFAVAKRVAGRITDILIDADMNLARGRLVTCRFYKARAARVQNGGGRRVDLTFRAIVDDA</sequence>
<dbReference type="RefSeq" id="WP_159809981.1">
    <property type="nucleotide sequence ID" value="NZ_BLJE01000005.1"/>
</dbReference>
<evidence type="ECO:0008006" key="3">
    <source>
        <dbReference type="Google" id="ProtNLM"/>
    </source>
</evidence>
<dbReference type="AlphaFoldDB" id="A0A6N6JL82"/>
<dbReference type="Proteomes" id="UP000436822">
    <property type="component" value="Unassembled WGS sequence"/>
</dbReference>
<dbReference type="InterPro" id="IPR021508">
    <property type="entry name" value="Gp17-like"/>
</dbReference>
<dbReference type="InterPro" id="IPR053745">
    <property type="entry name" value="Viral_Tail_Comp_sf"/>
</dbReference>
<proteinExistence type="predicted"/>
<protein>
    <recommendedName>
        <fullName evidence="3">DUF3168 domain-containing protein</fullName>
    </recommendedName>
</protein>
<dbReference type="OrthoDB" id="7644395at2"/>
<dbReference type="EMBL" id="BLJE01000005">
    <property type="protein sequence ID" value="GFE66707.1"/>
    <property type="molecule type" value="Genomic_DNA"/>
</dbReference>
<reference evidence="1 2" key="1">
    <citation type="submission" date="2019-12" db="EMBL/GenBank/DDBJ databases">
        <title>Litoreibacter badius sp. nov., a novel bacteriochlorophyll a-containing bacterium in the genus Litoreibacter.</title>
        <authorList>
            <person name="Kanamuro M."/>
            <person name="Takabe Y."/>
            <person name="Mori K."/>
            <person name="Takaichi S."/>
            <person name="Hanada S."/>
        </authorList>
    </citation>
    <scope>NUCLEOTIDE SEQUENCE [LARGE SCALE GENOMIC DNA]</scope>
    <source>
        <strain evidence="1 2">K6</strain>
    </source>
</reference>
<dbReference type="Pfam" id="PF11367">
    <property type="entry name" value="Tail_completion_gp17"/>
    <property type="match status" value="1"/>
</dbReference>
<organism evidence="1 2">
    <name type="scientific">Litoreibacter roseus</name>
    <dbReference type="NCBI Taxonomy" id="2601869"/>
    <lineage>
        <taxon>Bacteria</taxon>
        <taxon>Pseudomonadati</taxon>
        <taxon>Pseudomonadota</taxon>
        <taxon>Alphaproteobacteria</taxon>
        <taxon>Rhodobacterales</taxon>
        <taxon>Roseobacteraceae</taxon>
        <taxon>Litoreibacter</taxon>
    </lineage>
</organism>
<name>A0A6N6JL82_9RHOB</name>
<comment type="caution">
    <text evidence="1">The sequence shown here is derived from an EMBL/GenBank/DDBJ whole genome shotgun (WGS) entry which is preliminary data.</text>
</comment>